<comment type="caution">
    <text evidence="1">The sequence shown here is derived from an EMBL/GenBank/DDBJ whole genome shotgun (WGS) entry which is preliminary data.</text>
</comment>
<evidence type="ECO:0000313" key="1">
    <source>
        <dbReference type="EMBL" id="OMJ89124.1"/>
    </source>
</evidence>
<dbReference type="Proteomes" id="UP000187209">
    <property type="component" value="Unassembled WGS sequence"/>
</dbReference>
<name>A0A1R2CJB0_9CILI</name>
<dbReference type="AlphaFoldDB" id="A0A1R2CJB0"/>
<protein>
    <submittedName>
        <fullName evidence="1">Uncharacterized protein</fullName>
    </submittedName>
</protein>
<dbReference type="EMBL" id="MPUH01000133">
    <property type="protein sequence ID" value="OMJ89124.1"/>
    <property type="molecule type" value="Genomic_DNA"/>
</dbReference>
<gene>
    <name evidence="1" type="ORF">SteCoe_8749</name>
</gene>
<keyword evidence="2" id="KW-1185">Reference proteome</keyword>
<proteinExistence type="predicted"/>
<accession>A0A1R2CJB0</accession>
<sequence>MRSVKTQLKVPSFQLKITKSDNSVYISHPSEPQTSKPRSISAHNSFRAVFRAPKRIHNQNQGRFNPKIKADLQNSLIIKSSPISSQYENLNDLQYLSHLCQKMVKKQDDLKRKIEQQNTFLARHNANTPSPYFIPKLSSLSPDKFSQMPLPMKSDCSKEGLVTFRPSYNPQRKQFRFPREIFK</sequence>
<evidence type="ECO:0000313" key="2">
    <source>
        <dbReference type="Proteomes" id="UP000187209"/>
    </source>
</evidence>
<reference evidence="1 2" key="1">
    <citation type="submission" date="2016-11" db="EMBL/GenBank/DDBJ databases">
        <title>The macronuclear genome of Stentor coeruleus: a giant cell with tiny introns.</title>
        <authorList>
            <person name="Slabodnick M."/>
            <person name="Ruby J.G."/>
            <person name="Reiff S.B."/>
            <person name="Swart E.C."/>
            <person name="Gosai S."/>
            <person name="Prabakaran S."/>
            <person name="Witkowska E."/>
            <person name="Larue G.E."/>
            <person name="Fisher S."/>
            <person name="Freeman R.M."/>
            <person name="Gunawardena J."/>
            <person name="Chu W."/>
            <person name="Stover N.A."/>
            <person name="Gregory B.D."/>
            <person name="Nowacki M."/>
            <person name="Derisi J."/>
            <person name="Roy S.W."/>
            <person name="Marshall W.F."/>
            <person name="Sood P."/>
        </authorList>
    </citation>
    <scope>NUCLEOTIDE SEQUENCE [LARGE SCALE GENOMIC DNA]</scope>
    <source>
        <strain evidence="1">WM001</strain>
    </source>
</reference>
<organism evidence="1 2">
    <name type="scientific">Stentor coeruleus</name>
    <dbReference type="NCBI Taxonomy" id="5963"/>
    <lineage>
        <taxon>Eukaryota</taxon>
        <taxon>Sar</taxon>
        <taxon>Alveolata</taxon>
        <taxon>Ciliophora</taxon>
        <taxon>Postciliodesmatophora</taxon>
        <taxon>Heterotrichea</taxon>
        <taxon>Heterotrichida</taxon>
        <taxon>Stentoridae</taxon>
        <taxon>Stentor</taxon>
    </lineage>
</organism>